<dbReference type="RefSeq" id="WP_053399827.1">
    <property type="nucleotide sequence ID" value="NZ_JAUKEN010000002.1"/>
</dbReference>
<proteinExistence type="predicted"/>
<comment type="caution">
    <text evidence="2">The sequence shown here is derived from an EMBL/GenBank/DDBJ whole genome shotgun (WGS) entry which is preliminary data.</text>
</comment>
<dbReference type="PROSITE" id="PS51257">
    <property type="entry name" value="PROKAR_LIPOPROTEIN"/>
    <property type="match status" value="1"/>
</dbReference>
<dbReference type="PATRIC" id="fig|284581.3.peg.802"/>
<dbReference type="InterPro" id="IPR019076">
    <property type="entry name" value="Spore_lipoprot_YhcN/YlaJ-like"/>
</dbReference>
<gene>
    <name evidence="2" type="ORF">AMD01_02635</name>
</gene>
<evidence type="ECO:0000313" key="2">
    <source>
        <dbReference type="EMBL" id="KOO50661.1"/>
    </source>
</evidence>
<accession>A0A0M0LI58</accession>
<dbReference type="GO" id="GO:0030435">
    <property type="term" value="P:sporulation resulting in formation of a cellular spore"/>
    <property type="evidence" value="ECO:0007669"/>
    <property type="project" value="InterPro"/>
</dbReference>
<dbReference type="AlphaFoldDB" id="A0A0M0LI58"/>
<evidence type="ECO:0000256" key="1">
    <source>
        <dbReference type="SAM" id="MobiDB-lite"/>
    </source>
</evidence>
<protein>
    <recommendedName>
        <fullName evidence="4">YhcN/YlaJ family sporulation lipoprotein</fullName>
    </recommendedName>
</protein>
<feature type="compositionally biased region" description="Polar residues" evidence="1">
    <location>
        <begin position="34"/>
        <end position="50"/>
    </location>
</feature>
<reference evidence="3" key="1">
    <citation type="submission" date="2015-08" db="EMBL/GenBank/DDBJ databases">
        <title>Fjat-14210 dsm16467.</title>
        <authorList>
            <person name="Liu B."/>
            <person name="Wang J."/>
            <person name="Zhu Y."/>
            <person name="Liu G."/>
            <person name="Chen Q."/>
            <person name="Chen Z."/>
            <person name="Lan J."/>
            <person name="Che J."/>
            <person name="Ge C."/>
            <person name="Shi H."/>
            <person name="Pan Z."/>
            <person name="Liu X."/>
        </authorList>
    </citation>
    <scope>NUCLEOTIDE SEQUENCE [LARGE SCALE GENOMIC DNA]</scope>
    <source>
        <strain evidence="3">DSM 16467</strain>
    </source>
</reference>
<organism evidence="2 3">
    <name type="scientific">Priestia koreensis</name>
    <dbReference type="NCBI Taxonomy" id="284581"/>
    <lineage>
        <taxon>Bacteria</taxon>
        <taxon>Bacillati</taxon>
        <taxon>Bacillota</taxon>
        <taxon>Bacilli</taxon>
        <taxon>Bacillales</taxon>
        <taxon>Bacillaceae</taxon>
        <taxon>Priestia</taxon>
    </lineage>
</organism>
<feature type="compositionally biased region" description="Low complexity" evidence="1">
    <location>
        <begin position="52"/>
        <end position="62"/>
    </location>
</feature>
<dbReference type="Pfam" id="PF09580">
    <property type="entry name" value="Spore_YhcN_YlaJ"/>
    <property type="match status" value="1"/>
</dbReference>
<dbReference type="NCBIfam" id="TIGR02898">
    <property type="entry name" value="spore_YhcN_YlaJ"/>
    <property type="match status" value="1"/>
</dbReference>
<name>A0A0M0LI58_9BACI</name>
<evidence type="ECO:0008006" key="4">
    <source>
        <dbReference type="Google" id="ProtNLM"/>
    </source>
</evidence>
<dbReference type="InterPro" id="IPR014247">
    <property type="entry name" value="Spore_lipoprot_YhcN/YlaJ"/>
</dbReference>
<dbReference type="EMBL" id="LILC01000002">
    <property type="protein sequence ID" value="KOO50661.1"/>
    <property type="molecule type" value="Genomic_DNA"/>
</dbReference>
<dbReference type="OrthoDB" id="1707228at2"/>
<evidence type="ECO:0000313" key="3">
    <source>
        <dbReference type="Proteomes" id="UP000037558"/>
    </source>
</evidence>
<feature type="region of interest" description="Disordered" evidence="1">
    <location>
        <begin position="23"/>
        <end position="66"/>
    </location>
</feature>
<sequence length="178" mass="19670">MKKLLTATLYGALAVSLITGCSSKNEGQDDGMNDNGTRNVSYKNNDNDMSGNVDNDANINDDNNNRADRMDVADEAANRITKLKDVKDANVITTNHNAYVAAILEDNVNEDRTKEVKKKIAKEVRKSDNSINDVFVSTNPDVFDRMQGYGKQLEKGNPVSGLGKEISEFFQRSFPTNN</sequence>
<keyword evidence="3" id="KW-1185">Reference proteome</keyword>
<dbReference type="STRING" id="284581.AMD01_02635"/>
<dbReference type="Proteomes" id="UP000037558">
    <property type="component" value="Unassembled WGS sequence"/>
</dbReference>